<dbReference type="EMBL" id="JAIWQS010000008">
    <property type="protein sequence ID" value="KAJ8898912.1"/>
    <property type="molecule type" value="Genomic_DNA"/>
</dbReference>
<dbReference type="PANTHER" id="PTHR13234:SF48">
    <property type="entry name" value="GAMMA INTERFERON RESPONSIVE LYSOSOMAL THIOL (GILT) REDUCTASE FAMILY PROTEIN"/>
    <property type="match status" value="1"/>
</dbReference>
<evidence type="ECO:0000256" key="2">
    <source>
        <dbReference type="ARBA" id="ARBA00023180"/>
    </source>
</evidence>
<comment type="similarity">
    <text evidence="1">Belongs to the GILT family.</text>
</comment>
<protein>
    <recommendedName>
        <fullName evidence="6">Gamma-interferon-inducible lysosomal thiol reductase</fullName>
    </recommendedName>
</protein>
<dbReference type="InterPro" id="IPR004911">
    <property type="entry name" value="Interferon-induced_GILT"/>
</dbReference>
<evidence type="ECO:0000313" key="5">
    <source>
        <dbReference type="Proteomes" id="UP001159364"/>
    </source>
</evidence>
<evidence type="ECO:0008006" key="6">
    <source>
        <dbReference type="Google" id="ProtNLM"/>
    </source>
</evidence>
<evidence type="ECO:0000256" key="3">
    <source>
        <dbReference type="SAM" id="SignalP"/>
    </source>
</evidence>
<dbReference type="PANTHER" id="PTHR13234">
    <property type="entry name" value="GAMMA-INTERFERON INDUCIBLE LYSOSOMAL THIOL REDUCTASE GILT"/>
    <property type="match status" value="1"/>
</dbReference>
<evidence type="ECO:0000313" key="4">
    <source>
        <dbReference type="EMBL" id="KAJ8898912.1"/>
    </source>
</evidence>
<feature type="signal peptide" evidence="3">
    <location>
        <begin position="1"/>
        <end position="30"/>
    </location>
</feature>
<name>A0AAV8UCE2_9ROSI</name>
<sequence>MASFSGLRPCLTFLLCTSMVAFSLIPSSTSENVTLSLYYETLCPYCANFIVNHLVKLFDKGLFSIVNLRLIPWGNAFLNSDGSFVCQHGPNECFFNAIEACTIQTYPDVMQHFRIIHCIERLSLEDKLTNWVSCFGMNEMAKQPIGCYTNGHGNELEKKYSDETAQLNPAHRFVPWVVVNNHPLQEDYENFASYICKAYKGTQVPEACRSLPLENESLEKDDQISIHQVCYAEKPTSLA</sequence>
<comment type="caution">
    <text evidence="4">The sequence shown here is derived from an EMBL/GenBank/DDBJ whole genome shotgun (WGS) entry which is preliminary data.</text>
</comment>
<keyword evidence="5" id="KW-1185">Reference proteome</keyword>
<accession>A0AAV8UCE2</accession>
<organism evidence="4 5">
    <name type="scientific">Erythroxylum novogranatense</name>
    <dbReference type="NCBI Taxonomy" id="1862640"/>
    <lineage>
        <taxon>Eukaryota</taxon>
        <taxon>Viridiplantae</taxon>
        <taxon>Streptophyta</taxon>
        <taxon>Embryophyta</taxon>
        <taxon>Tracheophyta</taxon>
        <taxon>Spermatophyta</taxon>
        <taxon>Magnoliopsida</taxon>
        <taxon>eudicotyledons</taxon>
        <taxon>Gunneridae</taxon>
        <taxon>Pentapetalae</taxon>
        <taxon>rosids</taxon>
        <taxon>fabids</taxon>
        <taxon>Malpighiales</taxon>
        <taxon>Erythroxylaceae</taxon>
        <taxon>Erythroxylum</taxon>
    </lineage>
</organism>
<feature type="chain" id="PRO_5043765230" description="Gamma-interferon-inducible lysosomal thiol reductase" evidence="3">
    <location>
        <begin position="31"/>
        <end position="239"/>
    </location>
</feature>
<dbReference type="AlphaFoldDB" id="A0AAV8UCE2"/>
<dbReference type="Pfam" id="PF03227">
    <property type="entry name" value="GILT"/>
    <property type="match status" value="1"/>
</dbReference>
<gene>
    <name evidence="4" type="ORF">K2173_008405</name>
</gene>
<dbReference type="GO" id="GO:0016671">
    <property type="term" value="F:oxidoreductase activity, acting on a sulfur group of donors, disulfide as acceptor"/>
    <property type="evidence" value="ECO:0007669"/>
    <property type="project" value="InterPro"/>
</dbReference>
<proteinExistence type="inferred from homology"/>
<reference evidence="4 5" key="1">
    <citation type="submission" date="2021-09" db="EMBL/GenBank/DDBJ databases">
        <title>Genomic insights and catalytic innovation underlie evolution of tropane alkaloids biosynthesis.</title>
        <authorList>
            <person name="Wang Y.-J."/>
            <person name="Tian T."/>
            <person name="Huang J.-P."/>
            <person name="Huang S.-X."/>
        </authorList>
    </citation>
    <scope>NUCLEOTIDE SEQUENCE [LARGE SCALE GENOMIC DNA]</scope>
    <source>
        <strain evidence="4">KIB-2018</strain>
        <tissue evidence="4">Leaf</tissue>
    </source>
</reference>
<keyword evidence="3" id="KW-0732">Signal</keyword>
<dbReference type="Proteomes" id="UP001159364">
    <property type="component" value="Linkage Group LG08"/>
</dbReference>
<keyword evidence="2" id="KW-0325">Glycoprotein</keyword>
<evidence type="ECO:0000256" key="1">
    <source>
        <dbReference type="ARBA" id="ARBA00005679"/>
    </source>
</evidence>